<reference evidence="2" key="1">
    <citation type="submission" date="2020-05" db="EMBL/GenBank/DDBJ databases">
        <authorList>
            <person name="Chiriac C."/>
            <person name="Salcher M."/>
            <person name="Ghai R."/>
            <person name="Kavagutti S V."/>
        </authorList>
    </citation>
    <scope>NUCLEOTIDE SEQUENCE</scope>
</reference>
<proteinExistence type="predicted"/>
<dbReference type="EMBL" id="LR796868">
    <property type="protein sequence ID" value="CAB4171645.1"/>
    <property type="molecule type" value="Genomic_DNA"/>
</dbReference>
<gene>
    <name evidence="2" type="ORF">UFOVP1007_45</name>
    <name evidence="3" type="ORF">UFOVP1159_45</name>
    <name evidence="1" type="ORF">UFOVP927_18</name>
</gene>
<sequence>MIFDNHATSAVKTATFLLNKYRYLLKMPDIPSRKCVRKGRTISVDKCLEIFDLHFRDGLSRTATAERAGVHYNTVLSVLTRQHLVAKNIPKHANE</sequence>
<dbReference type="EMBL" id="LR797108">
    <property type="protein sequence ID" value="CAB4187567.1"/>
    <property type="molecule type" value="Genomic_DNA"/>
</dbReference>
<accession>A0A6J5Q7D3</accession>
<name>A0A6J5Q7D3_9CAUD</name>
<evidence type="ECO:0000313" key="2">
    <source>
        <dbReference type="EMBL" id="CAB4178266.1"/>
    </source>
</evidence>
<dbReference type="EMBL" id="LR796958">
    <property type="protein sequence ID" value="CAB4178266.1"/>
    <property type="molecule type" value="Genomic_DNA"/>
</dbReference>
<evidence type="ECO:0000313" key="3">
    <source>
        <dbReference type="EMBL" id="CAB4187567.1"/>
    </source>
</evidence>
<evidence type="ECO:0000313" key="1">
    <source>
        <dbReference type="EMBL" id="CAB4171645.1"/>
    </source>
</evidence>
<organism evidence="2">
    <name type="scientific">uncultured Caudovirales phage</name>
    <dbReference type="NCBI Taxonomy" id="2100421"/>
    <lineage>
        <taxon>Viruses</taxon>
        <taxon>Duplodnaviria</taxon>
        <taxon>Heunggongvirae</taxon>
        <taxon>Uroviricota</taxon>
        <taxon>Caudoviricetes</taxon>
        <taxon>Peduoviridae</taxon>
        <taxon>Maltschvirus</taxon>
        <taxon>Maltschvirus maltsch</taxon>
    </lineage>
</organism>
<protein>
    <submittedName>
        <fullName evidence="2">Uncharacterized protein</fullName>
    </submittedName>
</protein>